<feature type="region of interest" description="Disordered" evidence="1">
    <location>
        <begin position="84"/>
        <end position="131"/>
    </location>
</feature>
<feature type="compositionally biased region" description="Polar residues" evidence="1">
    <location>
        <begin position="182"/>
        <end position="191"/>
    </location>
</feature>
<feature type="region of interest" description="Disordered" evidence="1">
    <location>
        <begin position="1"/>
        <end position="66"/>
    </location>
</feature>
<dbReference type="KEGG" id="kne:92182595"/>
<dbReference type="EMBL" id="JBCAWK010000010">
    <property type="protein sequence ID" value="KAK8847479.1"/>
    <property type="molecule type" value="Genomic_DNA"/>
</dbReference>
<evidence type="ECO:0000313" key="2">
    <source>
        <dbReference type="EMBL" id="KAK8847479.1"/>
    </source>
</evidence>
<feature type="compositionally biased region" description="Polar residues" evidence="1">
    <location>
        <begin position="48"/>
        <end position="64"/>
    </location>
</feature>
<evidence type="ECO:0000313" key="3">
    <source>
        <dbReference type="Proteomes" id="UP001388673"/>
    </source>
</evidence>
<sequence length="191" mass="20403">MSDNQDANSKREGKQPQRLTIPSQTQPSTGQGDGNAKFSHLARRGTSGAESSHTLRDSTGSPSTVVAARGDAIVARMVRGESAGSGYSWYGVTSPSTEASPSPLIAESSRRRRRSFGHPMPRDTSLRRSGSSVMSVLSYQAGQYEVLLNGTVISLGEDDYKQYLKEYGDSIAESSKAKSSSQTGAQHSKEP</sequence>
<dbReference type="AlphaFoldDB" id="A0AAW0YLX6"/>
<protein>
    <submittedName>
        <fullName evidence="2">Uncharacterized protein</fullName>
    </submittedName>
</protein>
<feature type="compositionally biased region" description="Polar residues" evidence="1">
    <location>
        <begin position="17"/>
        <end position="30"/>
    </location>
</feature>
<accession>A0AAW0YLX6</accession>
<keyword evidence="3" id="KW-1185">Reference proteome</keyword>
<reference evidence="2 3" key="1">
    <citation type="journal article" date="2024" name="bioRxiv">
        <title>Comparative genomics of Cryptococcus and Kwoniella reveals pathogenesis evolution and contrasting karyotype dynamics via intercentromeric recombination or chromosome fusion.</title>
        <authorList>
            <person name="Coelho M.A."/>
            <person name="David-Palma M."/>
            <person name="Shea T."/>
            <person name="Bowers K."/>
            <person name="McGinley-Smith S."/>
            <person name="Mohammad A.W."/>
            <person name="Gnirke A."/>
            <person name="Yurkov A.M."/>
            <person name="Nowrousian M."/>
            <person name="Sun S."/>
            <person name="Cuomo C.A."/>
            <person name="Heitman J."/>
        </authorList>
    </citation>
    <scope>NUCLEOTIDE SEQUENCE [LARGE SCALE GENOMIC DNA]</scope>
    <source>
        <strain evidence="2 3">CBS 13917</strain>
    </source>
</reference>
<dbReference type="GeneID" id="92182595"/>
<proteinExistence type="predicted"/>
<feature type="compositionally biased region" description="Polar residues" evidence="1">
    <location>
        <begin position="91"/>
        <end position="100"/>
    </location>
</feature>
<organism evidence="2 3">
    <name type="scientific">Kwoniella newhampshirensis</name>
    <dbReference type="NCBI Taxonomy" id="1651941"/>
    <lineage>
        <taxon>Eukaryota</taxon>
        <taxon>Fungi</taxon>
        <taxon>Dikarya</taxon>
        <taxon>Basidiomycota</taxon>
        <taxon>Agaricomycotina</taxon>
        <taxon>Tremellomycetes</taxon>
        <taxon>Tremellales</taxon>
        <taxon>Cryptococcaceae</taxon>
        <taxon>Kwoniella</taxon>
    </lineage>
</organism>
<comment type="caution">
    <text evidence="2">The sequence shown here is derived from an EMBL/GenBank/DDBJ whole genome shotgun (WGS) entry which is preliminary data.</text>
</comment>
<dbReference type="RefSeq" id="XP_066800997.1">
    <property type="nucleotide sequence ID" value="XM_066948429.1"/>
</dbReference>
<evidence type="ECO:0000256" key="1">
    <source>
        <dbReference type="SAM" id="MobiDB-lite"/>
    </source>
</evidence>
<dbReference type="Proteomes" id="UP001388673">
    <property type="component" value="Unassembled WGS sequence"/>
</dbReference>
<name>A0AAW0YLX6_9TREE</name>
<feature type="region of interest" description="Disordered" evidence="1">
    <location>
        <begin position="171"/>
        <end position="191"/>
    </location>
</feature>
<gene>
    <name evidence="2" type="ORF">IAR55_005337</name>
</gene>
<feature type="compositionally biased region" description="Low complexity" evidence="1">
    <location>
        <begin position="171"/>
        <end position="181"/>
    </location>
</feature>